<organism evidence="7 8">
    <name type="scientific">Capsulimonas corticalis</name>
    <dbReference type="NCBI Taxonomy" id="2219043"/>
    <lineage>
        <taxon>Bacteria</taxon>
        <taxon>Bacillati</taxon>
        <taxon>Armatimonadota</taxon>
        <taxon>Armatimonadia</taxon>
        <taxon>Capsulimonadales</taxon>
        <taxon>Capsulimonadaceae</taxon>
        <taxon>Capsulimonas</taxon>
    </lineage>
</organism>
<keyword evidence="8" id="KW-1185">Reference proteome</keyword>
<evidence type="ECO:0000256" key="6">
    <source>
        <dbReference type="ARBA" id="ARBA00023136"/>
    </source>
</evidence>
<evidence type="ECO:0000256" key="5">
    <source>
        <dbReference type="ARBA" id="ARBA00022989"/>
    </source>
</evidence>
<dbReference type="RefSeq" id="WP_119321332.1">
    <property type="nucleotide sequence ID" value="NZ_AP025739.1"/>
</dbReference>
<dbReference type="KEGG" id="ccot:CCAX7_24220"/>
<name>A0A402CVB1_9BACT</name>
<dbReference type="GO" id="GO:0022857">
    <property type="term" value="F:transmembrane transporter activity"/>
    <property type="evidence" value="ECO:0007669"/>
    <property type="project" value="InterPro"/>
</dbReference>
<reference evidence="7 8" key="1">
    <citation type="journal article" date="2019" name="Int. J. Syst. Evol. Microbiol.">
        <title>Capsulimonas corticalis gen. nov., sp. nov., an aerobic capsulated bacterium, of a novel bacterial order, Capsulimonadales ord. nov., of the class Armatimonadia of the phylum Armatimonadetes.</title>
        <authorList>
            <person name="Li J."/>
            <person name="Kudo C."/>
            <person name="Tonouchi A."/>
        </authorList>
    </citation>
    <scope>NUCLEOTIDE SEQUENCE [LARGE SCALE GENOMIC DNA]</scope>
    <source>
        <strain evidence="7 8">AX-7</strain>
    </source>
</reference>
<proteinExistence type="predicted"/>
<dbReference type="PROSITE" id="PS50850">
    <property type="entry name" value="MFS"/>
    <property type="match status" value="1"/>
</dbReference>
<dbReference type="InterPro" id="IPR036259">
    <property type="entry name" value="MFS_trans_sf"/>
</dbReference>
<evidence type="ECO:0000256" key="4">
    <source>
        <dbReference type="ARBA" id="ARBA00022692"/>
    </source>
</evidence>
<keyword evidence="3" id="KW-1003">Cell membrane</keyword>
<dbReference type="OrthoDB" id="9775268at2"/>
<dbReference type="InterPro" id="IPR010290">
    <property type="entry name" value="TM_effector"/>
</dbReference>
<gene>
    <name evidence="7" type="ORF">CCAX7_24220</name>
</gene>
<keyword evidence="2" id="KW-0813">Transport</keyword>
<dbReference type="FunCoup" id="A0A402CVB1">
    <property type="interactions" value="155"/>
</dbReference>
<accession>A0A402CVB1</accession>
<keyword evidence="6" id="KW-0472">Membrane</keyword>
<dbReference type="Proteomes" id="UP000287394">
    <property type="component" value="Chromosome"/>
</dbReference>
<dbReference type="Pfam" id="PF05977">
    <property type="entry name" value="MFS_3"/>
    <property type="match status" value="1"/>
</dbReference>
<evidence type="ECO:0000313" key="7">
    <source>
        <dbReference type="EMBL" id="BDI30371.1"/>
    </source>
</evidence>
<sequence length="425" mass="45384">MIETERLPDAPRSFMNRFPALRSRDYRLLWLGQGVSGIGSFMQVAALNWQLYLLTGSALSLGMIGLFRVIPIVLLSLIGGAVADAWDRRKVMMVTQTVLMLNALALGLLTVTHHISAPIIYLLTVVGGAAMAFDNPSRQSLIPRLVPREDLASALSLNSIVFRTSTIAGPVLAGLLIARGGIPITYFLNAASFVAVFVALVMMRPTPPTLSESGERSQVNLAALKEGLLFVMSTPLLVWTLWLDFFATFFSSASSLLPIFAKDILHVGPRGYGVLGAADAIGALLVGLWMSVAKPMHKQGRVVIWAVIVYGAATIVFGASRSFALSLLALAVVGGADAISTILRQTIRQLMTPDRLRGRMTSVNMIFFMGGPQLGEFETGVAANLLGTPGAVILGGVACLATVAWVAAKGTVLREYEFDAEAKIP</sequence>
<dbReference type="InterPro" id="IPR020846">
    <property type="entry name" value="MFS_dom"/>
</dbReference>
<dbReference type="PANTHER" id="PTHR23513">
    <property type="entry name" value="INTEGRAL MEMBRANE EFFLUX PROTEIN-RELATED"/>
    <property type="match status" value="1"/>
</dbReference>
<dbReference type="AlphaFoldDB" id="A0A402CVB1"/>
<evidence type="ECO:0000256" key="3">
    <source>
        <dbReference type="ARBA" id="ARBA00022475"/>
    </source>
</evidence>
<dbReference type="PANTHER" id="PTHR23513:SF9">
    <property type="entry name" value="ENTEROBACTIN EXPORTER ENTS"/>
    <property type="match status" value="1"/>
</dbReference>
<dbReference type="CDD" id="cd06173">
    <property type="entry name" value="MFS_MefA_like"/>
    <property type="match status" value="1"/>
</dbReference>
<comment type="subcellular location">
    <subcellularLocation>
        <location evidence="1">Cell membrane</location>
        <topology evidence="1">Multi-pass membrane protein</topology>
    </subcellularLocation>
</comment>
<dbReference type="GO" id="GO:0005886">
    <property type="term" value="C:plasma membrane"/>
    <property type="evidence" value="ECO:0007669"/>
    <property type="project" value="UniProtKB-SubCell"/>
</dbReference>
<evidence type="ECO:0000313" key="8">
    <source>
        <dbReference type="Proteomes" id="UP000287394"/>
    </source>
</evidence>
<evidence type="ECO:0000256" key="2">
    <source>
        <dbReference type="ARBA" id="ARBA00022448"/>
    </source>
</evidence>
<keyword evidence="4" id="KW-0812">Transmembrane</keyword>
<dbReference type="EMBL" id="AP025739">
    <property type="protein sequence ID" value="BDI30371.1"/>
    <property type="molecule type" value="Genomic_DNA"/>
</dbReference>
<protein>
    <submittedName>
        <fullName evidence="7">MFS transporter</fullName>
    </submittedName>
</protein>
<dbReference type="Gene3D" id="1.20.1250.20">
    <property type="entry name" value="MFS general substrate transporter like domains"/>
    <property type="match status" value="1"/>
</dbReference>
<evidence type="ECO:0000256" key="1">
    <source>
        <dbReference type="ARBA" id="ARBA00004651"/>
    </source>
</evidence>
<keyword evidence="5" id="KW-1133">Transmembrane helix</keyword>
<dbReference type="SUPFAM" id="SSF103473">
    <property type="entry name" value="MFS general substrate transporter"/>
    <property type="match status" value="1"/>
</dbReference>